<evidence type="ECO:0000259" key="9">
    <source>
        <dbReference type="PROSITE" id="PS51352"/>
    </source>
</evidence>
<dbReference type="CDD" id="cd03019">
    <property type="entry name" value="DsbA_DsbA"/>
    <property type="match status" value="1"/>
</dbReference>
<comment type="caution">
    <text evidence="10">The sequence shown here is derived from an EMBL/GenBank/DDBJ whole genome shotgun (WGS) entry which is preliminary data.</text>
</comment>
<dbReference type="InterPro" id="IPR023205">
    <property type="entry name" value="DsbA/DsbL"/>
</dbReference>
<keyword evidence="11" id="KW-1185">Reference proteome</keyword>
<comment type="subcellular location">
    <subcellularLocation>
        <location evidence="1 7">Periplasm</location>
    </subcellularLocation>
</comment>
<evidence type="ECO:0000256" key="3">
    <source>
        <dbReference type="ARBA" id="ARBA00022729"/>
    </source>
</evidence>
<dbReference type="InterPro" id="IPR036249">
    <property type="entry name" value="Thioredoxin-like_sf"/>
</dbReference>
<feature type="signal peptide" evidence="8">
    <location>
        <begin position="1"/>
        <end position="20"/>
    </location>
</feature>
<dbReference type="RefSeq" id="WP_342677456.1">
    <property type="nucleotide sequence ID" value="NZ_JBCGCU010000005.1"/>
</dbReference>
<organism evidence="10 11">
    <name type="scientific">Pseudoalteromonas qingdaonensis</name>
    <dbReference type="NCBI Taxonomy" id="3131913"/>
    <lineage>
        <taxon>Bacteria</taxon>
        <taxon>Pseudomonadati</taxon>
        <taxon>Pseudomonadota</taxon>
        <taxon>Gammaproteobacteria</taxon>
        <taxon>Alteromonadales</taxon>
        <taxon>Pseudoalteromonadaceae</taxon>
        <taxon>Pseudoalteromonas</taxon>
    </lineage>
</organism>
<dbReference type="SUPFAM" id="SSF52833">
    <property type="entry name" value="Thioredoxin-like"/>
    <property type="match status" value="1"/>
</dbReference>
<keyword evidence="5 7" id="KW-1015">Disulfide bond</keyword>
<name>A0ABU9MUY3_9GAMM</name>
<dbReference type="PANTHER" id="PTHR35891:SF2">
    <property type="entry name" value="THIOL:DISULFIDE INTERCHANGE PROTEIN DSBA"/>
    <property type="match status" value="1"/>
</dbReference>
<dbReference type="PANTHER" id="PTHR35891">
    <property type="entry name" value="THIOL:DISULFIDE INTERCHANGE PROTEIN DSBA"/>
    <property type="match status" value="1"/>
</dbReference>
<keyword evidence="4 7" id="KW-0574">Periplasm</keyword>
<dbReference type="InterPro" id="IPR001853">
    <property type="entry name" value="DSBA-like_thioredoxin_dom"/>
</dbReference>
<evidence type="ECO:0000256" key="1">
    <source>
        <dbReference type="ARBA" id="ARBA00004418"/>
    </source>
</evidence>
<accession>A0ABU9MUY3</accession>
<dbReference type="PROSITE" id="PS51352">
    <property type="entry name" value="THIOREDOXIN_2"/>
    <property type="match status" value="1"/>
</dbReference>
<keyword evidence="3 8" id="KW-0732">Signal</keyword>
<dbReference type="EMBL" id="JBCGCU010000005">
    <property type="protein sequence ID" value="MEM0515099.1"/>
    <property type="molecule type" value="Genomic_DNA"/>
</dbReference>
<dbReference type="InterPro" id="IPR017937">
    <property type="entry name" value="Thioredoxin_CS"/>
</dbReference>
<proteinExistence type="inferred from homology"/>
<feature type="chain" id="PRO_5045806370" description="Thiol:disulfide interchange protein" evidence="8">
    <location>
        <begin position="21"/>
        <end position="206"/>
    </location>
</feature>
<evidence type="ECO:0000256" key="8">
    <source>
        <dbReference type="SAM" id="SignalP"/>
    </source>
</evidence>
<protein>
    <recommendedName>
        <fullName evidence="7">Thiol:disulfide interchange protein</fullName>
    </recommendedName>
</protein>
<dbReference type="Proteomes" id="UP001447008">
    <property type="component" value="Unassembled WGS sequence"/>
</dbReference>
<gene>
    <name evidence="10" type="ORF">WCN91_06610</name>
</gene>
<dbReference type="PIRSF" id="PIRSF001488">
    <property type="entry name" value="Tdi_protein"/>
    <property type="match status" value="1"/>
</dbReference>
<evidence type="ECO:0000256" key="5">
    <source>
        <dbReference type="ARBA" id="ARBA00023157"/>
    </source>
</evidence>
<sequence length="206" mass="22760">MIKTLTASLLLLCLPLASWAADFKAGEHYQVLETQASESDKVTEFFSFYCPHCYRLEPAVDALKGALPKDVPFIKSHVNFLRLDKAAQNRLTTAYLIAQQEGKGEQVAEAIFKSIHLQREPLQSQQAVAKLLADHGIGAERYSMLASSMPVLAGEKAALEAQETYTKAGALTGVPTIIVNDKYKVHVHTVKSQQELNELVNHLLEK</sequence>
<evidence type="ECO:0000256" key="7">
    <source>
        <dbReference type="PIRNR" id="PIRNR001488"/>
    </source>
</evidence>
<dbReference type="Gene3D" id="3.40.30.10">
    <property type="entry name" value="Glutaredoxin"/>
    <property type="match status" value="1"/>
</dbReference>
<feature type="domain" description="Thioredoxin" evidence="9">
    <location>
        <begin position="10"/>
        <end position="205"/>
    </location>
</feature>
<keyword evidence="6" id="KW-0676">Redox-active center</keyword>
<evidence type="ECO:0000256" key="6">
    <source>
        <dbReference type="ARBA" id="ARBA00023284"/>
    </source>
</evidence>
<evidence type="ECO:0000256" key="4">
    <source>
        <dbReference type="ARBA" id="ARBA00022764"/>
    </source>
</evidence>
<comment type="similarity">
    <text evidence="2">Belongs to the thioredoxin family. DsbA subfamily.</text>
</comment>
<dbReference type="InterPro" id="IPR013766">
    <property type="entry name" value="Thioredoxin_domain"/>
</dbReference>
<evidence type="ECO:0000256" key="2">
    <source>
        <dbReference type="ARBA" id="ARBA00005791"/>
    </source>
</evidence>
<evidence type="ECO:0000313" key="11">
    <source>
        <dbReference type="Proteomes" id="UP001447008"/>
    </source>
</evidence>
<dbReference type="PROSITE" id="PS00194">
    <property type="entry name" value="THIOREDOXIN_1"/>
    <property type="match status" value="1"/>
</dbReference>
<evidence type="ECO:0000313" key="10">
    <source>
        <dbReference type="EMBL" id="MEM0515099.1"/>
    </source>
</evidence>
<reference evidence="10 11" key="1">
    <citation type="submission" date="2024-03" db="EMBL/GenBank/DDBJ databases">
        <title>Pseudoalteromonas qingdaonensis sp. nov., isolated from the intestines of marine benthic organisms.</title>
        <authorList>
            <person name="Lin X."/>
            <person name="Fang S."/>
            <person name="Hu X."/>
        </authorList>
    </citation>
    <scope>NUCLEOTIDE SEQUENCE [LARGE SCALE GENOMIC DNA]</scope>
    <source>
        <strain evidence="10 11">YIC-827</strain>
    </source>
</reference>
<dbReference type="InterPro" id="IPR050824">
    <property type="entry name" value="Thiol_disulfide_DsbA"/>
</dbReference>
<dbReference type="Pfam" id="PF01323">
    <property type="entry name" value="DSBA"/>
    <property type="match status" value="1"/>
</dbReference>